<proteinExistence type="predicted"/>
<gene>
    <name evidence="2" type="ORF">QQS21_002755</name>
</gene>
<feature type="compositionally biased region" description="Basic residues" evidence="1">
    <location>
        <begin position="1"/>
        <end position="16"/>
    </location>
</feature>
<feature type="region of interest" description="Disordered" evidence="1">
    <location>
        <begin position="200"/>
        <end position="243"/>
    </location>
</feature>
<feature type="compositionally biased region" description="Polar residues" evidence="1">
    <location>
        <begin position="623"/>
        <end position="632"/>
    </location>
</feature>
<dbReference type="EMBL" id="JASWJB010000034">
    <property type="protein sequence ID" value="KAK2608644.1"/>
    <property type="molecule type" value="Genomic_DNA"/>
</dbReference>
<feature type="compositionally biased region" description="Basic and acidic residues" evidence="1">
    <location>
        <begin position="67"/>
        <end position="78"/>
    </location>
</feature>
<feature type="compositionally biased region" description="Polar residues" evidence="1">
    <location>
        <begin position="136"/>
        <end position="149"/>
    </location>
</feature>
<feature type="compositionally biased region" description="Basic and acidic residues" evidence="1">
    <location>
        <begin position="229"/>
        <end position="243"/>
    </location>
</feature>
<name>A0AAJ0G119_9HYPO</name>
<reference evidence="2" key="1">
    <citation type="submission" date="2023-06" db="EMBL/GenBank/DDBJ databases">
        <title>Conoideocrella luteorostrata (Hypocreales: Clavicipitaceae), a potential biocontrol fungus for elongate hemlock scale in United States Christmas tree production areas.</title>
        <authorList>
            <person name="Barrett H."/>
            <person name="Lovett B."/>
            <person name="Macias A.M."/>
            <person name="Stajich J.E."/>
            <person name="Kasson M.T."/>
        </authorList>
    </citation>
    <scope>NUCLEOTIDE SEQUENCE</scope>
    <source>
        <strain evidence="2">ARSEF 14590</strain>
    </source>
</reference>
<sequence>MALWSFRRKIARKRPRSGAALSDPEAAPVRGQPDTDLTRIASKKARTEPAKLQRRQRTYSFSPGRNDSIRIERARHNVEAANRGRLGQDGEYSSSGIEWERTPTLHPIRRKSSKRRRDDQDREAEIKAMSAFMPTRSVTESYGRSGSKQSTKRAKTEGLDHHYHPASQVSLPYPDSVQSAMSADSDFISYKVSALDSLAPRPTLRCTPSTRWTTSRAAAPGTTQSIKKPLGEREPIQEDPLDSRKRIDDLADDLDAKDLRELMERDNRRRERKRIQDQERMERRLARRAERNRREEAEAKKAGTPPPENLERGVLGRELVGLGIDPASTVITSSKQRKSATPPDEHSNSAQRTQPLESFHRPDTSPKDDDIPAQHEKSAQRVGVSPAETDEPVSALPEGSRLAGILRSKKSRSKSTLGSDKDRQVDEEYGRKNSESSNKTSNRLSFTSLLKWGSKNKRYSGPSSFSNTSREEMQSGVSVQTLAQAEALARLQGEDAPSSPNYLAGRPASAVPKRTKSRFREDLPEFPLSPPDSRVQSPEADQQPLPILAEKSPEMDSRPTPPSRHDTPPSAERPKAVPPNEPHLSMSLASIDSEGSWLSGRVGSLRTPMKQDSVMRTDHHETANPSDSPTNSTREDLAITDDEYFSRLAPEKHSGVVTTGRQSGEGRPSSDGEGSVIADNLKWGHVGAKPEVVQFHNHDRDKMRSRQGLLNIVSGDEEDTQLLTPGASN</sequence>
<evidence type="ECO:0000313" key="2">
    <source>
        <dbReference type="EMBL" id="KAK2608644.1"/>
    </source>
</evidence>
<feature type="region of interest" description="Disordered" evidence="1">
    <location>
        <begin position="265"/>
        <end position="678"/>
    </location>
</feature>
<feature type="compositionally biased region" description="Basic and acidic residues" evidence="1">
    <location>
        <begin position="265"/>
        <end position="301"/>
    </location>
</feature>
<organism evidence="2 3">
    <name type="scientific">Conoideocrella luteorostrata</name>
    <dbReference type="NCBI Taxonomy" id="1105319"/>
    <lineage>
        <taxon>Eukaryota</taxon>
        <taxon>Fungi</taxon>
        <taxon>Dikarya</taxon>
        <taxon>Ascomycota</taxon>
        <taxon>Pezizomycotina</taxon>
        <taxon>Sordariomycetes</taxon>
        <taxon>Hypocreomycetidae</taxon>
        <taxon>Hypocreales</taxon>
        <taxon>Clavicipitaceae</taxon>
        <taxon>Conoideocrella</taxon>
    </lineage>
</organism>
<feature type="compositionally biased region" description="Basic and acidic residues" evidence="1">
    <location>
        <begin position="358"/>
        <end position="379"/>
    </location>
</feature>
<dbReference type="AlphaFoldDB" id="A0AAJ0G119"/>
<feature type="compositionally biased region" description="Basic and acidic residues" evidence="1">
    <location>
        <begin position="419"/>
        <end position="434"/>
    </location>
</feature>
<feature type="compositionally biased region" description="Basic and acidic residues" evidence="1">
    <location>
        <begin position="116"/>
        <end position="126"/>
    </location>
</feature>
<feature type="compositionally biased region" description="Basic and acidic residues" evidence="1">
    <location>
        <begin position="613"/>
        <end position="622"/>
    </location>
</feature>
<keyword evidence="3" id="KW-1185">Reference proteome</keyword>
<dbReference type="Proteomes" id="UP001251528">
    <property type="component" value="Unassembled WGS sequence"/>
</dbReference>
<evidence type="ECO:0000313" key="3">
    <source>
        <dbReference type="Proteomes" id="UP001251528"/>
    </source>
</evidence>
<feature type="compositionally biased region" description="Polar residues" evidence="1">
    <location>
        <begin position="206"/>
        <end position="226"/>
    </location>
</feature>
<feature type="compositionally biased region" description="Polar residues" evidence="1">
    <location>
        <begin position="435"/>
        <end position="448"/>
    </location>
</feature>
<protein>
    <submittedName>
        <fullName evidence="2">Uncharacterized protein</fullName>
    </submittedName>
</protein>
<feature type="compositionally biased region" description="Basic and acidic residues" evidence="1">
    <location>
        <begin position="551"/>
        <end position="575"/>
    </location>
</feature>
<accession>A0AAJ0G119</accession>
<comment type="caution">
    <text evidence="2">The sequence shown here is derived from an EMBL/GenBank/DDBJ whole genome shotgun (WGS) entry which is preliminary data.</text>
</comment>
<evidence type="ECO:0000256" key="1">
    <source>
        <dbReference type="SAM" id="MobiDB-lite"/>
    </source>
</evidence>
<feature type="region of interest" description="Disordered" evidence="1">
    <location>
        <begin position="1"/>
        <end position="158"/>
    </location>
</feature>